<evidence type="ECO:0000256" key="4">
    <source>
        <dbReference type="SAM" id="MobiDB-lite"/>
    </source>
</evidence>
<keyword evidence="7" id="KW-1185">Reference proteome</keyword>
<comment type="caution">
    <text evidence="6">The sequence shown here is derived from an EMBL/GenBank/DDBJ whole genome shotgun (WGS) entry which is preliminary data.</text>
</comment>
<evidence type="ECO:0000313" key="7">
    <source>
        <dbReference type="Proteomes" id="UP000540506"/>
    </source>
</evidence>
<dbReference type="PRINTS" id="PR00420">
    <property type="entry name" value="RNGMNOXGNASE"/>
</dbReference>
<dbReference type="Proteomes" id="UP000540506">
    <property type="component" value="Unassembled WGS sequence"/>
</dbReference>
<proteinExistence type="predicted"/>
<evidence type="ECO:0000256" key="3">
    <source>
        <dbReference type="ARBA" id="ARBA00022827"/>
    </source>
</evidence>
<dbReference type="PANTHER" id="PTHR43004:SF19">
    <property type="entry name" value="BINDING MONOOXYGENASE, PUTATIVE (JCVI)-RELATED"/>
    <property type="match status" value="1"/>
</dbReference>
<dbReference type="PANTHER" id="PTHR43004">
    <property type="entry name" value="TRK SYSTEM POTASSIUM UPTAKE PROTEIN"/>
    <property type="match status" value="1"/>
</dbReference>
<dbReference type="Pfam" id="PF01494">
    <property type="entry name" value="FAD_binding_3"/>
    <property type="match status" value="1"/>
</dbReference>
<protein>
    <submittedName>
        <fullName evidence="6">Putative polyketide hydroxylase</fullName>
    </submittedName>
</protein>
<organism evidence="6 7">
    <name type="scientific">Kitasatospora kifunensis</name>
    <name type="common">Streptomyces kifunensis</name>
    <dbReference type="NCBI Taxonomy" id="58351"/>
    <lineage>
        <taxon>Bacteria</taxon>
        <taxon>Bacillati</taxon>
        <taxon>Actinomycetota</taxon>
        <taxon>Actinomycetes</taxon>
        <taxon>Kitasatosporales</taxon>
        <taxon>Streptomycetaceae</taxon>
        <taxon>Kitasatospora</taxon>
    </lineage>
</organism>
<dbReference type="Gene3D" id="3.40.30.120">
    <property type="match status" value="1"/>
</dbReference>
<accession>A0A7W7RBH7</accession>
<dbReference type="SUPFAM" id="SSF51905">
    <property type="entry name" value="FAD/NAD(P)-binding domain"/>
    <property type="match status" value="1"/>
</dbReference>
<dbReference type="EMBL" id="JACHJV010000003">
    <property type="protein sequence ID" value="MBB4928643.1"/>
    <property type="molecule type" value="Genomic_DNA"/>
</dbReference>
<dbReference type="InterPro" id="IPR036188">
    <property type="entry name" value="FAD/NAD-bd_sf"/>
</dbReference>
<dbReference type="InterPro" id="IPR002938">
    <property type="entry name" value="FAD-bd"/>
</dbReference>
<gene>
    <name evidence="6" type="ORF">FHR34_007740</name>
</gene>
<dbReference type="Gene3D" id="3.30.9.10">
    <property type="entry name" value="D-Amino Acid Oxidase, subunit A, domain 2"/>
    <property type="match status" value="1"/>
</dbReference>
<dbReference type="AlphaFoldDB" id="A0A7W7RBH7"/>
<dbReference type="InterPro" id="IPR050641">
    <property type="entry name" value="RIFMO-like"/>
</dbReference>
<dbReference type="GO" id="GO:0071949">
    <property type="term" value="F:FAD binding"/>
    <property type="evidence" value="ECO:0007669"/>
    <property type="project" value="InterPro"/>
</dbReference>
<reference evidence="6 7" key="1">
    <citation type="submission" date="2020-08" db="EMBL/GenBank/DDBJ databases">
        <title>Sequencing the genomes of 1000 actinobacteria strains.</title>
        <authorList>
            <person name="Klenk H.-P."/>
        </authorList>
    </citation>
    <scope>NUCLEOTIDE SEQUENCE [LARGE SCALE GENOMIC DNA]</scope>
    <source>
        <strain evidence="6 7">DSM 41654</strain>
    </source>
</reference>
<feature type="region of interest" description="Disordered" evidence="4">
    <location>
        <begin position="1"/>
        <end position="23"/>
    </location>
</feature>
<keyword evidence="3" id="KW-0274">FAD</keyword>
<feature type="domain" description="FAD-binding" evidence="5">
    <location>
        <begin position="29"/>
        <end position="387"/>
    </location>
</feature>
<dbReference type="GO" id="GO:0016709">
    <property type="term" value="F:oxidoreductase activity, acting on paired donors, with incorporation or reduction of molecular oxygen, NAD(P)H as one donor, and incorporation of one atom of oxygen"/>
    <property type="evidence" value="ECO:0007669"/>
    <property type="project" value="UniProtKB-ARBA"/>
</dbReference>
<evidence type="ECO:0000256" key="2">
    <source>
        <dbReference type="ARBA" id="ARBA00022630"/>
    </source>
</evidence>
<evidence type="ECO:0000259" key="5">
    <source>
        <dbReference type="Pfam" id="PF01494"/>
    </source>
</evidence>
<evidence type="ECO:0000313" key="6">
    <source>
        <dbReference type="EMBL" id="MBB4928643.1"/>
    </source>
</evidence>
<dbReference type="Pfam" id="PF21274">
    <property type="entry name" value="Rng_hyd_C"/>
    <property type="match status" value="1"/>
</dbReference>
<comment type="cofactor">
    <cofactor evidence="1">
        <name>FAD</name>
        <dbReference type="ChEBI" id="CHEBI:57692"/>
    </cofactor>
</comment>
<dbReference type="Gene3D" id="3.50.50.60">
    <property type="entry name" value="FAD/NAD(P)-binding domain"/>
    <property type="match status" value="1"/>
</dbReference>
<sequence length="567" mass="60178">MIPETVPDLREKPHVLADQGAGTGPVPARTAVAVVGGSVVGLTTAALLARWAVPCVLVEKHPAPLNHPRARGFSPRTVEVFRQLGVEAAIRAVAGLGSDDPTTPAMRAATLADPDPHLFEAGVLESMAGISPCTAQPVHQNLVEEVLYRRALDLGADIRFGVRAVTVDQDAEGVALQLRDRNGRDHLLHADYLVAADGATSRIRRHCNIAVRGPGTLAHVLSLMFEADLDSLLQGRRFNVCYLDHPKPGTVLAPAGPGRWTMATGYAPEHGETLADYPPERCRAMITAALGDPGIEVNLLPKMPGSDDIAASFTIGAQVAERFRDGRIFLAGDAAHLVPPTGGFGANTGIQDAHNLAWKLAAVHHGHAGPALLDSYHDERHPVATYTLGQALARARERTGHEHHDTPEELDPAPTVIFGHQYRSTAVLDAPTDAAPALPPDQLNGQPGTRAPHLPIRQGQHRASTLDLYGSGFVLLTGPDAEDWAKAANAHTARRATPLTTIRIDTDITGHDRPLADAHGITSQGAVLIRPDGIVAWRNASSVQNPGAALDEAFDQLLHNRPGSSTD</sequence>
<dbReference type="RefSeq" id="WP_184946146.1">
    <property type="nucleotide sequence ID" value="NZ_JACHJV010000003.1"/>
</dbReference>
<name>A0A7W7RBH7_KITKI</name>
<evidence type="ECO:0000256" key="1">
    <source>
        <dbReference type="ARBA" id="ARBA00001974"/>
    </source>
</evidence>
<keyword evidence="2" id="KW-0285">Flavoprotein</keyword>